<proteinExistence type="predicted"/>
<gene>
    <name evidence="2" type="ORF">J2Z62_000378</name>
</gene>
<dbReference type="NCBIfam" id="TIGR04313">
    <property type="entry name" value="aro_clust_Mycop"/>
    <property type="match status" value="1"/>
</dbReference>
<dbReference type="InterPro" id="IPR027593">
    <property type="entry name" value="Aro_clust"/>
</dbReference>
<evidence type="ECO:0000313" key="2">
    <source>
        <dbReference type="EMBL" id="MDQ0513940.1"/>
    </source>
</evidence>
<feature type="signal peptide" evidence="1">
    <location>
        <begin position="1"/>
        <end position="22"/>
    </location>
</feature>
<comment type="caution">
    <text evidence="2">The sequence shown here is derived from an EMBL/GenBank/DDBJ whole genome shotgun (WGS) entry which is preliminary data.</text>
</comment>
<dbReference type="EMBL" id="JAUSWO010000001">
    <property type="protein sequence ID" value="MDQ0513940.1"/>
    <property type="molecule type" value="Genomic_DNA"/>
</dbReference>
<protein>
    <submittedName>
        <fullName evidence="2">Aromatic cluster surface protein</fullName>
    </submittedName>
</protein>
<feature type="chain" id="PRO_5047414440" evidence="1">
    <location>
        <begin position="23"/>
        <end position="308"/>
    </location>
</feature>
<name>A0ABU0LZ26_9BACT</name>
<dbReference type="Proteomes" id="UP001240643">
    <property type="component" value="Unassembled WGS sequence"/>
</dbReference>
<dbReference type="PROSITE" id="PS51257">
    <property type="entry name" value="PROKAR_LIPOPROTEIN"/>
    <property type="match status" value="1"/>
</dbReference>
<evidence type="ECO:0000313" key="3">
    <source>
        <dbReference type="Proteomes" id="UP001240643"/>
    </source>
</evidence>
<accession>A0ABU0LZ26</accession>
<dbReference type="RefSeq" id="WP_256547366.1">
    <property type="nucleotide sequence ID" value="NZ_CP101809.1"/>
</dbReference>
<organism evidence="2 3">
    <name type="scientific">Mycoplasmoides fastidiosum</name>
    <dbReference type="NCBI Taxonomy" id="92758"/>
    <lineage>
        <taxon>Bacteria</taxon>
        <taxon>Bacillati</taxon>
        <taxon>Mycoplasmatota</taxon>
        <taxon>Mycoplasmoidales</taxon>
        <taxon>Mycoplasmoidaceae</taxon>
        <taxon>Mycoplasmoides</taxon>
    </lineage>
</organism>
<keyword evidence="3" id="KW-1185">Reference proteome</keyword>
<reference evidence="2" key="1">
    <citation type="submission" date="2023-07" db="EMBL/GenBank/DDBJ databases">
        <title>Genomic Encyclopedia of Type Strains, Phase IV (KMG-IV): sequencing the most valuable type-strain genomes for metagenomic binning, comparative biology and taxonomic classification.</title>
        <authorList>
            <person name="Goeker M."/>
        </authorList>
    </citation>
    <scope>NUCLEOTIDE SEQUENCE [LARGE SCALE GENOMIC DNA]</scope>
    <source>
        <strain evidence="2">DSM 21204</strain>
    </source>
</reference>
<keyword evidence="1" id="KW-0732">Signal</keyword>
<sequence>MKIKQLFTAAFLSLIPVLSACAAPSNTYQKIIDQIETAKSAVTETNDWQNFLNTRGITELLNLIFPDPQARAAYIEKQSAIDSPSYLKEIKDWLQYFNYVQSNISANIFRGKPYIIEQSSTFLREMLNDNWLWFLYNTKNFYWLFFPELDLFSQNKNEYFDDLRTKNLDNGGFYVPEKFEVIDYSYMLTESNLDEEIDDAEDGDYYQEFIFFMLNQDGFIMKTNISFYYNVDKTTIQSQRVRLTPYLFSFPKILKNEHLKEIFSLSKYIQTYENFEGVRFSQNNKILFTDKYGKAELRYIFVDVKDDI</sequence>
<evidence type="ECO:0000256" key="1">
    <source>
        <dbReference type="SAM" id="SignalP"/>
    </source>
</evidence>